<dbReference type="Proteomes" id="UP000054771">
    <property type="component" value="Unassembled WGS sequence"/>
</dbReference>
<dbReference type="InterPro" id="IPR036291">
    <property type="entry name" value="NAD(P)-bd_dom_sf"/>
</dbReference>
<evidence type="ECO:0000256" key="2">
    <source>
        <dbReference type="ARBA" id="ARBA00006484"/>
    </source>
</evidence>
<comment type="subcellular location">
    <subcellularLocation>
        <location evidence="1">Membrane</location>
        <topology evidence="1">Multi-pass membrane protein</topology>
    </subcellularLocation>
</comment>
<evidence type="ECO:0000256" key="7">
    <source>
        <dbReference type="ARBA" id="ARBA00023098"/>
    </source>
</evidence>
<dbReference type="GO" id="GO:0052650">
    <property type="term" value="F:all-trans-retinol dehydrogenase (NADP+) activity"/>
    <property type="evidence" value="ECO:0007669"/>
    <property type="project" value="UniProtKB-ARBA"/>
</dbReference>
<dbReference type="OrthoDB" id="10253736at2759"/>
<organism evidence="13 14">
    <name type="scientific">Aspergillus calidoustus</name>
    <dbReference type="NCBI Taxonomy" id="454130"/>
    <lineage>
        <taxon>Eukaryota</taxon>
        <taxon>Fungi</taxon>
        <taxon>Dikarya</taxon>
        <taxon>Ascomycota</taxon>
        <taxon>Pezizomycotina</taxon>
        <taxon>Eurotiomycetes</taxon>
        <taxon>Eurotiomycetidae</taxon>
        <taxon>Eurotiales</taxon>
        <taxon>Aspergillaceae</taxon>
        <taxon>Aspergillus</taxon>
        <taxon>Aspergillus subgen. Nidulantes</taxon>
    </lineage>
</organism>
<proteinExistence type="inferred from homology"/>
<comment type="function">
    <text evidence="9">Catalyzes the reduction of all-trans-retinal to all-trans-retinol in the presence of NADPH.</text>
</comment>
<evidence type="ECO:0000256" key="11">
    <source>
        <dbReference type="ARBA" id="ARBA00082544"/>
    </source>
</evidence>
<evidence type="ECO:0000256" key="4">
    <source>
        <dbReference type="ARBA" id="ARBA00022857"/>
    </source>
</evidence>
<comment type="similarity">
    <text evidence="2 12">Belongs to the short-chain dehydrogenases/reductases (SDR) family.</text>
</comment>
<evidence type="ECO:0000256" key="3">
    <source>
        <dbReference type="ARBA" id="ARBA00022692"/>
    </source>
</evidence>
<dbReference type="EMBL" id="CDMC01000010">
    <property type="protein sequence ID" value="CEL08205.1"/>
    <property type="molecule type" value="Genomic_DNA"/>
</dbReference>
<evidence type="ECO:0000256" key="8">
    <source>
        <dbReference type="ARBA" id="ARBA00023136"/>
    </source>
</evidence>
<evidence type="ECO:0000256" key="5">
    <source>
        <dbReference type="ARBA" id="ARBA00022989"/>
    </source>
</evidence>
<dbReference type="FunFam" id="3.40.50.720:FF:000131">
    <property type="entry name" value="Short-chain dehydrogenase/reductase 3"/>
    <property type="match status" value="1"/>
</dbReference>
<evidence type="ECO:0000256" key="9">
    <source>
        <dbReference type="ARBA" id="ARBA00059620"/>
    </source>
</evidence>
<keyword evidence="8" id="KW-0472">Membrane</keyword>
<gene>
    <name evidence="13" type="ORF">ASPCAL11356</name>
</gene>
<dbReference type="PANTHER" id="PTHR24322">
    <property type="entry name" value="PKSB"/>
    <property type="match status" value="1"/>
</dbReference>
<name>A0A0U5GB44_ASPCI</name>
<sequence>MSAINGVNFLSLKTWWPPQLVAQKHPSVALLRKLAKFLVAFYFIRVFNRYISLAKQNNWIQARPWVASKELVLLTGGSSGIGKQIVLDLVKLGVKIIIFDVQELDIPLPPNVFFYNVDITSSTAVHEAATRTRQEHGEPTVLINNAGVGYMGNITEEPESNIRRTIEVNTLSHFWLVKEFLPAMIKNDHGHIVTIASMASFVGLDGMADYACSKAAALAFHESLTQEIRHSYGSKRVRTSVIHPMWVQTPLINDLLTGSAQTRNGMLSAKDVSVAVVKQLVRGNGGQVVIPRWLGIGSMVRGLPMWLQEVVRDRYSRRIT</sequence>
<evidence type="ECO:0000256" key="10">
    <source>
        <dbReference type="ARBA" id="ARBA00068717"/>
    </source>
</evidence>
<dbReference type="STRING" id="454130.A0A0U5GB44"/>
<protein>
    <recommendedName>
        <fullName evidence="10">Short-chain dehydrogenase/reductase 3</fullName>
    </recommendedName>
    <alternativeName>
        <fullName evidence="11">Retinal short-chain dehydrogenase/reductase 1</fullName>
    </alternativeName>
</protein>
<evidence type="ECO:0000313" key="14">
    <source>
        <dbReference type="Proteomes" id="UP000054771"/>
    </source>
</evidence>
<accession>A0A0U5GB44</accession>
<dbReference type="InterPro" id="IPR002347">
    <property type="entry name" value="SDR_fam"/>
</dbReference>
<dbReference type="Gene3D" id="3.40.50.720">
    <property type="entry name" value="NAD(P)-binding Rossmann-like Domain"/>
    <property type="match status" value="1"/>
</dbReference>
<dbReference type="PANTHER" id="PTHR24322:SF736">
    <property type="entry name" value="RETINOL DEHYDROGENASE 10"/>
    <property type="match status" value="1"/>
</dbReference>
<evidence type="ECO:0000313" key="13">
    <source>
        <dbReference type="EMBL" id="CEL08205.1"/>
    </source>
</evidence>
<keyword evidence="7" id="KW-0443">Lipid metabolism</keyword>
<keyword evidence="14" id="KW-1185">Reference proteome</keyword>
<evidence type="ECO:0000256" key="6">
    <source>
        <dbReference type="ARBA" id="ARBA00023002"/>
    </source>
</evidence>
<keyword evidence="3" id="KW-0812">Transmembrane</keyword>
<keyword evidence="6" id="KW-0560">Oxidoreductase</keyword>
<evidence type="ECO:0000256" key="12">
    <source>
        <dbReference type="RuleBase" id="RU000363"/>
    </source>
</evidence>
<keyword evidence="4" id="KW-0521">NADP</keyword>
<keyword evidence="5" id="KW-1133">Transmembrane helix</keyword>
<dbReference type="PRINTS" id="PR00081">
    <property type="entry name" value="GDHRDH"/>
</dbReference>
<dbReference type="GO" id="GO:0016020">
    <property type="term" value="C:membrane"/>
    <property type="evidence" value="ECO:0007669"/>
    <property type="project" value="UniProtKB-SubCell"/>
</dbReference>
<reference evidence="14" key="1">
    <citation type="journal article" date="2016" name="Genome Announc.">
        <title>Draft genome sequences of fungus Aspergillus calidoustus.</title>
        <authorList>
            <person name="Horn F."/>
            <person name="Linde J."/>
            <person name="Mattern D.J."/>
            <person name="Walther G."/>
            <person name="Guthke R."/>
            <person name="Scherlach K."/>
            <person name="Martin K."/>
            <person name="Brakhage A.A."/>
            <person name="Petzke L."/>
            <person name="Valiante V."/>
        </authorList>
    </citation>
    <scope>NUCLEOTIDE SEQUENCE [LARGE SCALE GENOMIC DNA]</scope>
    <source>
        <strain evidence="14">SF006504</strain>
    </source>
</reference>
<dbReference type="SUPFAM" id="SSF51735">
    <property type="entry name" value="NAD(P)-binding Rossmann-fold domains"/>
    <property type="match status" value="1"/>
</dbReference>
<dbReference type="AlphaFoldDB" id="A0A0U5GB44"/>
<dbReference type="OMA" id="RNSENNW"/>
<dbReference type="PRINTS" id="PR00080">
    <property type="entry name" value="SDRFAMILY"/>
</dbReference>
<evidence type="ECO:0000256" key="1">
    <source>
        <dbReference type="ARBA" id="ARBA00004141"/>
    </source>
</evidence>
<dbReference type="Pfam" id="PF00106">
    <property type="entry name" value="adh_short"/>
    <property type="match status" value="1"/>
</dbReference>